<comment type="caution">
    <text evidence="3">The sequence shown here is derived from an EMBL/GenBank/DDBJ whole genome shotgun (WGS) entry which is preliminary data.</text>
</comment>
<dbReference type="PROSITE" id="PS50404">
    <property type="entry name" value="GST_NTER"/>
    <property type="match status" value="1"/>
</dbReference>
<proteinExistence type="predicted"/>
<evidence type="ECO:0000259" key="2">
    <source>
        <dbReference type="PROSITE" id="PS50405"/>
    </source>
</evidence>
<reference evidence="3" key="1">
    <citation type="submission" date="2021-12" db="EMBL/GenBank/DDBJ databases">
        <title>Enterovibrio ZSDZ35 sp. nov. and Enterovibrio ZSDZ42 sp. nov., isolated from coastal seawater in Qingdao.</title>
        <authorList>
            <person name="Zhang P."/>
        </authorList>
    </citation>
    <scope>NUCLEOTIDE SEQUENCE</scope>
    <source>
        <strain evidence="3">ZSDZ35</strain>
    </source>
</reference>
<dbReference type="EMBL" id="JAJUBB010000003">
    <property type="protein sequence ID" value="MDD1780752.1"/>
    <property type="molecule type" value="Genomic_DNA"/>
</dbReference>
<dbReference type="Pfam" id="PF22119">
    <property type="entry name" value="GST_C_8"/>
    <property type="match status" value="1"/>
</dbReference>
<evidence type="ECO:0000259" key="1">
    <source>
        <dbReference type="PROSITE" id="PS50404"/>
    </source>
</evidence>
<dbReference type="Gene3D" id="3.40.30.10">
    <property type="entry name" value="Glutaredoxin"/>
    <property type="match status" value="1"/>
</dbReference>
<evidence type="ECO:0000313" key="4">
    <source>
        <dbReference type="Proteomes" id="UP001149821"/>
    </source>
</evidence>
<sequence>MSQPKFKLYYWPLPFRGSFISYQFAYKSEPLMMETDHSEIRAMISMPPEQQSMTPFTGPPLLVELNTGRSISQMPAIVLYVSEFLGLNPKDPFEAAMCMKILMDCNDVLMEFCRYNGEMMWDRDSWTSFRMARLPRWMKIFDEMFARGYLGKEQVSYADISVYALFGNMVRCFPELEPDLQKYAPNVYTHCKTISREPSLASLVDEQERMYGKLYCGGQIENSIRDMLALD</sequence>
<accession>A0ABT5QID9</accession>
<dbReference type="Gene3D" id="1.20.1050.10">
    <property type="match status" value="1"/>
</dbReference>
<dbReference type="InterPro" id="IPR050213">
    <property type="entry name" value="GST_superfamily"/>
</dbReference>
<dbReference type="SUPFAM" id="SSF47616">
    <property type="entry name" value="GST C-terminal domain-like"/>
    <property type="match status" value="1"/>
</dbReference>
<dbReference type="PANTHER" id="PTHR11571:SF263">
    <property type="entry name" value="GLUTATHIONE S-TRANSFERASE"/>
    <property type="match status" value="1"/>
</dbReference>
<dbReference type="InterPro" id="IPR004045">
    <property type="entry name" value="Glutathione_S-Trfase_N"/>
</dbReference>
<dbReference type="PROSITE" id="PS50405">
    <property type="entry name" value="GST_CTER"/>
    <property type="match status" value="1"/>
</dbReference>
<dbReference type="SUPFAM" id="SSF52833">
    <property type="entry name" value="Thioredoxin-like"/>
    <property type="match status" value="1"/>
</dbReference>
<dbReference type="InterPro" id="IPR036282">
    <property type="entry name" value="Glutathione-S-Trfase_C_sf"/>
</dbReference>
<dbReference type="InterPro" id="IPR036249">
    <property type="entry name" value="Thioredoxin-like_sf"/>
</dbReference>
<organism evidence="3 4">
    <name type="scientific">Enterovibrio qingdaonensis</name>
    <dbReference type="NCBI Taxonomy" id="2899818"/>
    <lineage>
        <taxon>Bacteria</taxon>
        <taxon>Pseudomonadati</taxon>
        <taxon>Pseudomonadota</taxon>
        <taxon>Gammaproteobacteria</taxon>
        <taxon>Vibrionales</taxon>
        <taxon>Vibrionaceae</taxon>
        <taxon>Enterovibrio</taxon>
    </lineage>
</organism>
<evidence type="ECO:0000313" key="3">
    <source>
        <dbReference type="EMBL" id="MDD1780752.1"/>
    </source>
</evidence>
<keyword evidence="4" id="KW-1185">Reference proteome</keyword>
<dbReference type="Proteomes" id="UP001149821">
    <property type="component" value="Unassembled WGS sequence"/>
</dbReference>
<dbReference type="PANTHER" id="PTHR11571">
    <property type="entry name" value="GLUTATHIONE S-TRANSFERASE"/>
    <property type="match status" value="1"/>
</dbReference>
<dbReference type="InterPro" id="IPR054761">
    <property type="entry name" value="GST_C_proteobact"/>
</dbReference>
<feature type="domain" description="GST C-terminal" evidence="2">
    <location>
        <begin position="91"/>
        <end position="214"/>
    </location>
</feature>
<name>A0ABT5QID9_9GAMM</name>
<dbReference type="RefSeq" id="WP_274140893.1">
    <property type="nucleotide sequence ID" value="NZ_JAJUBB010000003.1"/>
</dbReference>
<feature type="domain" description="GST N-terminal" evidence="1">
    <location>
        <begin position="4"/>
        <end position="89"/>
    </location>
</feature>
<dbReference type="InterPro" id="IPR010987">
    <property type="entry name" value="Glutathione-S-Trfase_C-like"/>
</dbReference>
<gene>
    <name evidence="3" type="ORF">LRP49_05990</name>
</gene>
<protein>
    <submittedName>
        <fullName evidence="3">Glutathione S-transferase family protein</fullName>
    </submittedName>
</protein>